<evidence type="ECO:0000256" key="1">
    <source>
        <dbReference type="ARBA" id="ARBA00009922"/>
    </source>
</evidence>
<dbReference type="InterPro" id="IPR014017">
    <property type="entry name" value="DNA_helicase_UvrD-like_C"/>
</dbReference>
<dbReference type="GO" id="GO:0000725">
    <property type="term" value="P:recombinational repair"/>
    <property type="evidence" value="ECO:0007669"/>
    <property type="project" value="TreeGrafter"/>
</dbReference>
<evidence type="ECO:0000256" key="9">
    <source>
        <dbReference type="ARBA" id="ARBA00034808"/>
    </source>
</evidence>
<dbReference type="InterPro" id="IPR027417">
    <property type="entry name" value="P-loop_NTPase"/>
</dbReference>
<dbReference type="InterPro" id="IPR014016">
    <property type="entry name" value="UvrD-like_ATP-bd"/>
</dbReference>
<dbReference type="PANTHER" id="PTHR11070">
    <property type="entry name" value="UVRD / RECB / PCRA DNA HELICASE FAMILY MEMBER"/>
    <property type="match status" value="1"/>
</dbReference>
<dbReference type="AlphaFoldDB" id="A0AAN9YQH3"/>
<dbReference type="PROSITE" id="PS51217">
    <property type="entry name" value="UVRD_HELICASE_CTER"/>
    <property type="match status" value="1"/>
</dbReference>
<dbReference type="GO" id="GO:0005634">
    <property type="term" value="C:nucleus"/>
    <property type="evidence" value="ECO:0007669"/>
    <property type="project" value="TreeGrafter"/>
</dbReference>
<dbReference type="Gene3D" id="1.10.10.160">
    <property type="match status" value="1"/>
</dbReference>
<keyword evidence="5 11" id="KW-0067">ATP-binding</keyword>
<protein>
    <recommendedName>
        <fullName evidence="9">DNA 3'-5' helicase</fullName>
        <ecNumber evidence="9">5.6.2.4</ecNumber>
    </recommendedName>
</protein>
<dbReference type="InterPro" id="IPR013986">
    <property type="entry name" value="DExx_box_DNA_helicase_dom_sf"/>
</dbReference>
<dbReference type="PROSITE" id="PS51198">
    <property type="entry name" value="UVRD_HELICASE_ATP_BIND"/>
    <property type="match status" value="1"/>
</dbReference>
<comment type="caution">
    <text evidence="15">The sequence shown here is derived from an EMBL/GenBank/DDBJ whole genome shotgun (WGS) entry which is preliminary data.</text>
</comment>
<dbReference type="GO" id="GO:0005524">
    <property type="term" value="F:ATP binding"/>
    <property type="evidence" value="ECO:0007669"/>
    <property type="project" value="UniProtKB-UniRule"/>
</dbReference>
<keyword evidence="4 11" id="KW-0347">Helicase</keyword>
<keyword evidence="2 11" id="KW-0547">Nucleotide-binding</keyword>
<evidence type="ECO:0000256" key="11">
    <source>
        <dbReference type="PROSITE-ProRule" id="PRU00560"/>
    </source>
</evidence>
<keyword evidence="6" id="KW-0238">DNA-binding</keyword>
<dbReference type="GO" id="GO:0003677">
    <property type="term" value="F:DNA binding"/>
    <property type="evidence" value="ECO:0007669"/>
    <property type="project" value="UniProtKB-KW"/>
</dbReference>
<feature type="domain" description="UvrD-like helicase ATP-binding" evidence="13">
    <location>
        <begin position="11"/>
        <end position="308"/>
    </location>
</feature>
<sequence length="876" mass="96066">MPAAAHGDIFASLNKAQCRAVSSAASTVAILAGPGSGKTHTLTSRVVWLIDHAKIQPCDIIVATFTVKASNEMKSRMGQALGDGRERKIVLGTFHSIARRYLAAYGKHIGLKQNFAIADDSDSRGIIQRICKRLAVPLEPAMARAWISKRKAKGTSDDKTILSKTGKAVESQALEQCFQEYQSHLERSNLLDYDDLLVRCVELLQRLPSCVSNIQAVLVDEYQDTNGVQYDLMKLLAQRSRMVTIVGDPDQSGFKFYERAEIKMILDYLRIVHQPDNNDALARIINVPKRGIGDQTIKTLLEEAERNSMSLWKLLVQHCRGVRTAKTNIRKQTEQKLNVELIRLIEGVRGRLRSNDGTPINLVEVIEKLIHDLHVQSFLEETYAEHGSRWANVQEFVNLAAEFMRDKSRLEEETLPPIEGVQQSSDDDILARFLANISLASDKQTDDKDADGRPLVTISTIHAAKGLEWPVVFIPAVYQGSIPHMRSDDDAEERRLLYVAMTRAQALLYLSLPLYISNGNGDGAQLSPFIECISLSNFLKKGPSLDRHVMVEIAKILRREVPSEHFIYQNMPLGTSVEDNQFPVDPKQPDINTNGGSAIQPTALHKRRKLQHTGGTSQIAAESAEGWCTPYATTMQKSDSFTLPQPAQTGFTTAAAHHASAATAAATEEPKPSAKPASRAQKPPAAGGQRPVQRSLLGYGYGITNHDNSKIPDVQDLAPPPSRPIQNAAYPPRHRPPWSNRPRGQQLPAPAKPQPAPAIDPGLASHKLGSAKFTTKPTQNRAGEEKQASKPYACFSSSPSKPPPEGPDGAEKENIVPPEEIVRPAASFYATTVNGALGGRRGGGIKRPAPLPGLGRSGIAPMDQLKKPFKLTVKRP</sequence>
<evidence type="ECO:0000256" key="4">
    <source>
        <dbReference type="ARBA" id="ARBA00022806"/>
    </source>
</evidence>
<name>A0AAN9YQH3_9PEZI</name>
<keyword evidence="7" id="KW-0413">Isomerase</keyword>
<dbReference type="Gene3D" id="3.40.50.300">
    <property type="entry name" value="P-loop containing nucleotide triphosphate hydrolases"/>
    <property type="match status" value="1"/>
</dbReference>
<evidence type="ECO:0000259" key="14">
    <source>
        <dbReference type="PROSITE" id="PS51217"/>
    </source>
</evidence>
<dbReference type="Proteomes" id="UP001320420">
    <property type="component" value="Unassembled WGS sequence"/>
</dbReference>
<evidence type="ECO:0000256" key="7">
    <source>
        <dbReference type="ARBA" id="ARBA00023235"/>
    </source>
</evidence>
<dbReference type="GO" id="GO:0016787">
    <property type="term" value="F:hydrolase activity"/>
    <property type="evidence" value="ECO:0007669"/>
    <property type="project" value="UniProtKB-UniRule"/>
</dbReference>
<proteinExistence type="inferred from homology"/>
<evidence type="ECO:0000256" key="6">
    <source>
        <dbReference type="ARBA" id="ARBA00023125"/>
    </source>
</evidence>
<feature type="compositionally biased region" description="Polar residues" evidence="12">
    <location>
        <begin position="772"/>
        <end position="781"/>
    </location>
</feature>
<dbReference type="Pfam" id="PF00580">
    <property type="entry name" value="UvrD-helicase"/>
    <property type="match status" value="1"/>
</dbReference>
<organism evidence="15 16">
    <name type="scientific">Diatrype stigma</name>
    <dbReference type="NCBI Taxonomy" id="117547"/>
    <lineage>
        <taxon>Eukaryota</taxon>
        <taxon>Fungi</taxon>
        <taxon>Dikarya</taxon>
        <taxon>Ascomycota</taxon>
        <taxon>Pezizomycotina</taxon>
        <taxon>Sordariomycetes</taxon>
        <taxon>Xylariomycetidae</taxon>
        <taxon>Xylariales</taxon>
        <taxon>Diatrypaceae</taxon>
        <taxon>Diatrype</taxon>
    </lineage>
</organism>
<dbReference type="PANTHER" id="PTHR11070:SF2">
    <property type="entry name" value="ATP-DEPENDENT DNA HELICASE SRS2"/>
    <property type="match status" value="1"/>
</dbReference>
<keyword evidence="3 11" id="KW-0378">Hydrolase</keyword>
<comment type="catalytic activity">
    <reaction evidence="8">
        <text>Couples ATP hydrolysis with the unwinding of duplex DNA by translocating in the 3'-5' direction.</text>
        <dbReference type="EC" id="5.6.2.4"/>
    </reaction>
</comment>
<evidence type="ECO:0000256" key="5">
    <source>
        <dbReference type="ARBA" id="ARBA00022840"/>
    </source>
</evidence>
<feature type="domain" description="UvrD-like helicase C-terminal" evidence="14">
    <location>
        <begin position="137"/>
        <end position="466"/>
    </location>
</feature>
<feature type="region of interest" description="Disordered" evidence="12">
    <location>
        <begin position="652"/>
        <end position="814"/>
    </location>
</feature>
<feature type="compositionally biased region" description="Basic residues" evidence="12">
    <location>
        <begin position="867"/>
        <end position="876"/>
    </location>
</feature>
<evidence type="ECO:0000259" key="13">
    <source>
        <dbReference type="PROSITE" id="PS51198"/>
    </source>
</evidence>
<comment type="catalytic activity">
    <reaction evidence="10">
        <text>ATP + H2O = ADP + phosphate + H(+)</text>
        <dbReference type="Rhea" id="RHEA:13065"/>
        <dbReference type="ChEBI" id="CHEBI:15377"/>
        <dbReference type="ChEBI" id="CHEBI:15378"/>
        <dbReference type="ChEBI" id="CHEBI:30616"/>
        <dbReference type="ChEBI" id="CHEBI:43474"/>
        <dbReference type="ChEBI" id="CHEBI:456216"/>
        <dbReference type="EC" id="5.6.2.4"/>
    </reaction>
</comment>
<reference evidence="15 16" key="1">
    <citation type="submission" date="2024-02" db="EMBL/GenBank/DDBJ databases">
        <title>De novo assembly and annotation of 12 fungi associated with fruit tree decline syndrome in Ontario, Canada.</title>
        <authorList>
            <person name="Sulman M."/>
            <person name="Ellouze W."/>
            <person name="Ilyukhin E."/>
        </authorList>
    </citation>
    <scope>NUCLEOTIDE SEQUENCE [LARGE SCALE GENOMIC DNA]</scope>
    <source>
        <strain evidence="15 16">M11/M66-122</strain>
    </source>
</reference>
<evidence type="ECO:0000256" key="2">
    <source>
        <dbReference type="ARBA" id="ARBA00022741"/>
    </source>
</evidence>
<dbReference type="GO" id="GO:0043138">
    <property type="term" value="F:3'-5' DNA helicase activity"/>
    <property type="evidence" value="ECO:0007669"/>
    <property type="project" value="UniProtKB-EC"/>
</dbReference>
<dbReference type="InterPro" id="IPR027785">
    <property type="entry name" value="UvrD-like_helicase_C"/>
</dbReference>
<keyword evidence="16" id="KW-1185">Reference proteome</keyword>
<dbReference type="CDD" id="cd17932">
    <property type="entry name" value="DEXQc_UvrD"/>
    <property type="match status" value="1"/>
</dbReference>
<comment type="similarity">
    <text evidence="1">Belongs to the helicase family. UvrD subfamily.</text>
</comment>
<evidence type="ECO:0000256" key="3">
    <source>
        <dbReference type="ARBA" id="ARBA00022801"/>
    </source>
</evidence>
<dbReference type="Pfam" id="PF13538">
    <property type="entry name" value="UvrD_C_2"/>
    <property type="match status" value="1"/>
</dbReference>
<evidence type="ECO:0000313" key="15">
    <source>
        <dbReference type="EMBL" id="KAK7753531.1"/>
    </source>
</evidence>
<dbReference type="EC" id="5.6.2.4" evidence="9"/>
<feature type="region of interest" description="Disordered" evidence="12">
    <location>
        <begin position="835"/>
        <end position="876"/>
    </location>
</feature>
<dbReference type="Gene3D" id="3.30.160.800">
    <property type="match status" value="1"/>
</dbReference>
<dbReference type="Gene3D" id="1.10.486.10">
    <property type="entry name" value="PCRA, domain 4"/>
    <property type="match status" value="1"/>
</dbReference>
<dbReference type="InterPro" id="IPR000212">
    <property type="entry name" value="DNA_helicase_UvrD/REP"/>
</dbReference>
<evidence type="ECO:0000313" key="16">
    <source>
        <dbReference type="Proteomes" id="UP001320420"/>
    </source>
</evidence>
<dbReference type="CDD" id="cd18807">
    <property type="entry name" value="SF1_C_UvrD"/>
    <property type="match status" value="1"/>
</dbReference>
<dbReference type="SUPFAM" id="SSF52540">
    <property type="entry name" value="P-loop containing nucleoside triphosphate hydrolases"/>
    <property type="match status" value="2"/>
</dbReference>
<evidence type="ECO:0000256" key="8">
    <source>
        <dbReference type="ARBA" id="ARBA00034617"/>
    </source>
</evidence>
<feature type="compositionally biased region" description="Low complexity" evidence="12">
    <location>
        <begin position="652"/>
        <end position="667"/>
    </location>
</feature>
<evidence type="ECO:0000256" key="12">
    <source>
        <dbReference type="SAM" id="MobiDB-lite"/>
    </source>
</evidence>
<gene>
    <name evidence="15" type="primary">srs2</name>
    <name evidence="15" type="ORF">SLS62_004389</name>
</gene>
<feature type="binding site" evidence="11">
    <location>
        <begin position="32"/>
        <end position="39"/>
    </location>
    <ligand>
        <name>ATP</name>
        <dbReference type="ChEBI" id="CHEBI:30616"/>
    </ligand>
</feature>
<evidence type="ECO:0000256" key="10">
    <source>
        <dbReference type="ARBA" id="ARBA00048988"/>
    </source>
</evidence>
<dbReference type="EMBL" id="JAKJXP020000027">
    <property type="protein sequence ID" value="KAK7753531.1"/>
    <property type="molecule type" value="Genomic_DNA"/>
</dbReference>
<accession>A0AAN9YQH3</accession>